<organism evidence="2 3">
    <name type="scientific">Letharia lupina</name>
    <dbReference type="NCBI Taxonomy" id="560253"/>
    <lineage>
        <taxon>Eukaryota</taxon>
        <taxon>Fungi</taxon>
        <taxon>Dikarya</taxon>
        <taxon>Ascomycota</taxon>
        <taxon>Pezizomycotina</taxon>
        <taxon>Lecanoromycetes</taxon>
        <taxon>OSLEUM clade</taxon>
        <taxon>Lecanoromycetidae</taxon>
        <taxon>Lecanorales</taxon>
        <taxon>Lecanorineae</taxon>
        <taxon>Parmeliaceae</taxon>
        <taxon>Letharia</taxon>
    </lineage>
</organism>
<protein>
    <submittedName>
        <fullName evidence="2">Uncharacterized protein</fullName>
    </submittedName>
</protein>
<keyword evidence="1" id="KW-0732">Signal</keyword>
<feature type="chain" id="PRO_5034779336" evidence="1">
    <location>
        <begin position="26"/>
        <end position="398"/>
    </location>
</feature>
<feature type="signal peptide" evidence="1">
    <location>
        <begin position="1"/>
        <end position="25"/>
    </location>
</feature>
<dbReference type="EMBL" id="JACCJB010000002">
    <property type="protein sequence ID" value="KAF6230079.1"/>
    <property type="molecule type" value="Genomic_DNA"/>
</dbReference>
<evidence type="ECO:0000313" key="3">
    <source>
        <dbReference type="Proteomes" id="UP000593566"/>
    </source>
</evidence>
<proteinExistence type="predicted"/>
<evidence type="ECO:0000256" key="1">
    <source>
        <dbReference type="SAM" id="SignalP"/>
    </source>
</evidence>
<dbReference type="AlphaFoldDB" id="A0A8H6FK70"/>
<gene>
    <name evidence="2" type="ORF">HO133_004418</name>
</gene>
<accession>A0A8H6FK70</accession>
<dbReference type="RefSeq" id="XP_037157336.1">
    <property type="nucleotide sequence ID" value="XM_037295335.1"/>
</dbReference>
<evidence type="ECO:0000313" key="2">
    <source>
        <dbReference type="EMBL" id="KAF6230079.1"/>
    </source>
</evidence>
<reference evidence="2 3" key="1">
    <citation type="journal article" date="2020" name="Genomics">
        <title>Complete, high-quality genomes from long-read metagenomic sequencing of two wolf lichen thalli reveals enigmatic genome architecture.</title>
        <authorList>
            <person name="McKenzie S.K."/>
            <person name="Walston R.F."/>
            <person name="Allen J.L."/>
        </authorList>
    </citation>
    <scope>NUCLEOTIDE SEQUENCE [LARGE SCALE GENOMIC DNA]</scope>
    <source>
        <strain evidence="2">WasteWater1</strain>
    </source>
</reference>
<comment type="caution">
    <text evidence="2">The sequence shown here is derived from an EMBL/GenBank/DDBJ whole genome shotgun (WGS) entry which is preliminary data.</text>
</comment>
<name>A0A8H6FK70_9LECA</name>
<dbReference type="GeneID" id="59332826"/>
<keyword evidence="3" id="KW-1185">Reference proteome</keyword>
<dbReference type="Proteomes" id="UP000593566">
    <property type="component" value="Unassembled WGS sequence"/>
</dbReference>
<sequence>MALLTMNYFTIAIATVIAQLGLVASTPWAGNTGQCVVEPQPGYHFTALQICTTGITKYTTDDSYNIWTGGDRGKTYSMNGSLYLAFLTAGSDPTFAVPQPWDSGFWINTMQYGVHPLSPGNRPAQFYPPLPGSDTNTPTPFDINTCTQYACQDDQPCAFWGNAGSPWVPFDDANSEGAFTWWNDTYHNNYGPGSGYTVLDYVSQEQTLNERGTANTRFDCKRATQPPCTDVAGIVVNYLYDCVATSPTTLPAPGGKQYNSGLNNYGWGDDCGHNNNGAIGILLEAVKLYYKESDIRALTTQPIYCNDYNNSPDICVFYRGVATGNGSTTYNLLNQMHSFLVGDSCGSIGVEYPEYNVEAYGFLTVGQMGQDCISPTNITVTKDGVTGTAYACKGFPYS</sequence>